<accession>V8G9E3</accession>
<protein>
    <submittedName>
        <fullName evidence="1">Uncharacterized protein</fullName>
    </submittedName>
</protein>
<dbReference type="AlphaFoldDB" id="V8G9E3"/>
<name>V8G9E3_9BURK</name>
<dbReference type="EMBL" id="AYSV01000063">
    <property type="protein sequence ID" value="ETD72553.1"/>
    <property type="molecule type" value="Genomic_DNA"/>
</dbReference>
<sequence length="29" mass="3493">MITLDEIEYDHQKNIQNFEKHGIYLTEAV</sequence>
<dbReference type="Proteomes" id="UP000018766">
    <property type="component" value="Unassembled WGS sequence"/>
</dbReference>
<keyword evidence="2" id="KW-1185">Reference proteome</keyword>
<evidence type="ECO:0000313" key="1">
    <source>
        <dbReference type="EMBL" id="ETD72553.1"/>
    </source>
</evidence>
<gene>
    <name evidence="1" type="ORF">V757_03905</name>
</gene>
<organism evidence="1 2">
    <name type="scientific">Pelistega indica</name>
    <dbReference type="NCBI Taxonomy" id="1414851"/>
    <lineage>
        <taxon>Bacteria</taxon>
        <taxon>Pseudomonadati</taxon>
        <taxon>Pseudomonadota</taxon>
        <taxon>Betaproteobacteria</taxon>
        <taxon>Burkholderiales</taxon>
        <taxon>Alcaligenaceae</taxon>
        <taxon>Pelistega</taxon>
    </lineage>
</organism>
<evidence type="ECO:0000313" key="2">
    <source>
        <dbReference type="Proteomes" id="UP000018766"/>
    </source>
</evidence>
<proteinExistence type="predicted"/>
<reference evidence="1 2" key="1">
    <citation type="submission" date="2013-11" db="EMBL/GenBank/DDBJ databases">
        <title>Genomic analysis of Pelistega sp. HM-7.</title>
        <authorList>
            <person name="Kumbhare S.V."/>
            <person name="Shetty S.A."/>
            <person name="Sharma O."/>
            <person name="Dhotre D.P."/>
        </authorList>
    </citation>
    <scope>NUCLEOTIDE SEQUENCE [LARGE SCALE GENOMIC DNA]</scope>
    <source>
        <strain evidence="1 2">HM-7</strain>
    </source>
</reference>
<comment type="caution">
    <text evidence="1">The sequence shown here is derived from an EMBL/GenBank/DDBJ whole genome shotgun (WGS) entry which is preliminary data.</text>
</comment>